<evidence type="ECO:0000256" key="2">
    <source>
        <dbReference type="ARBA" id="ARBA00022574"/>
    </source>
</evidence>
<evidence type="ECO:0000256" key="6">
    <source>
        <dbReference type="SAM" id="MobiDB-lite"/>
    </source>
</evidence>
<comment type="subcellular location">
    <subcellularLocation>
        <location evidence="1">Nucleus</location>
    </subcellularLocation>
</comment>
<feature type="domain" description="WDHD1/CFT4 helical bundle" evidence="8">
    <location>
        <begin position="701"/>
        <end position="796"/>
    </location>
</feature>
<dbReference type="PANTHER" id="PTHR19932:SF10">
    <property type="entry name" value="WD REPEAT AND HMG-BOX DNA-BINDING PROTEIN 1"/>
    <property type="match status" value="1"/>
</dbReference>
<gene>
    <name evidence="10" type="ORF">L201_001756</name>
</gene>
<dbReference type="Pfam" id="PF12341">
    <property type="entry name" value="Mcl1_mid"/>
    <property type="match status" value="1"/>
</dbReference>
<keyword evidence="4" id="KW-0539">Nucleus</keyword>
<dbReference type="Pfam" id="PF24817">
    <property type="entry name" value="WD40_WDHD1_1st"/>
    <property type="match status" value="1"/>
</dbReference>
<feature type="region of interest" description="Disordered" evidence="6">
    <location>
        <begin position="360"/>
        <end position="387"/>
    </location>
</feature>
<protein>
    <recommendedName>
        <fullName evidence="12">Chromosome transmission fidelity protein 4</fullName>
    </recommendedName>
</protein>
<feature type="compositionally biased region" description="Polar residues" evidence="6">
    <location>
        <begin position="857"/>
        <end position="878"/>
    </location>
</feature>
<dbReference type="RefSeq" id="XP_066073640.1">
    <property type="nucleotide sequence ID" value="XM_066217543.1"/>
</dbReference>
<sequence length="1073" mass="117457">MAEASPDSITSIPCHLSGVTRVCFSPDGATIFTGGSDCLVRIHKADQPDSEPGFHDNHTDAVTSLTCSKSNLITASEDNIARIFSYPQNEFTGFLTRSSGVPIRWVSVDNLGERVAVCSDDLLVKIVNVNDTTKVSLLSDNNKSVRSATWDPSGKYLTTASCDGKLKVYDTTGSAPICLKIMEGVIGTSESESNTSCYAQWHPAGNYFAVPTRTNDIGIISREGWSKQTTFTHDGPKAPIGELAWSPNGKYLASSSSQTIYIWSADTRQVIAKHTNSEGVISGLCFSPKSNLIAYTSLDGSFHRWTNPIPSGLPNPYSTEKEEAKKLDKLLDDEFGEDEIDMEEKGEDLDDNDNDNDLFGDDGWIVDDEDGKPTGYGKDDEERKWGSGRTEVVNVTKAQASFTPGSTEFRNKKRYLAFNMIGVIDVTDQETHNVVNVEFHDKSARRGYHFQDHNKYSIASLGEQGIVYASKSEADSPSTVYYRPYDSWASQSDWSVSLLPGEDAIAVAAGGGSNAEGGLGSVIVATSKGYVRFLTASGLQRYVWRLGEDVVSMAAGKDKVIVVHREGGTSLDGCQNLRYSLLDLDIFEILQEGRVPLPKKVTLRWLGFTSDSVPAVYDSAGLLSTLDRYRRPGQARWIPLLDTTSLQREGRQENYWPVGVTSTHFSCIILKGIEKDPWFPRPLIQEVEMHMPLLNMDNQQGKLEESLVRGHLTLSTLIDSVDPDVEYLVREKEVALDKEYLQLVQIACKADNLQRALDVARLMHNTGTIEAAAKVAAFYHLPGLQERIVGVKTEKERRKRERKNKPRISEYAPSTLPIASSSTNGNSSTSKGFTSDFAPRSGGARRSFGGVNRDATPVSNLPQTTYIPETPGTESESATPAPDLVEETPQALSPVAKRRKLDDEENEGFIVPPPKKKNDEFPFTVPNAAPKNPFAKKALGSNPFAKPSPGTKPLDQVKSTSFFDRVDDINSSGVSKAPTKSKMSSKGAVKGKEANGTGKQTTLFGAGVTQRPAPAPLPKSTADSFVSTETEGDYEETQQDDEDEEEETVEHRGGILEESNVQETMSPDEMEVE</sequence>
<evidence type="ECO:0000259" key="9">
    <source>
        <dbReference type="Pfam" id="PF24817"/>
    </source>
</evidence>
<dbReference type="InterPro" id="IPR057646">
    <property type="entry name" value="WD40_WDHD1_1st"/>
</dbReference>
<evidence type="ECO:0000256" key="1">
    <source>
        <dbReference type="ARBA" id="ARBA00004123"/>
    </source>
</evidence>
<feature type="compositionally biased region" description="Low complexity" evidence="6">
    <location>
        <begin position="820"/>
        <end position="835"/>
    </location>
</feature>
<evidence type="ECO:0000256" key="4">
    <source>
        <dbReference type="ARBA" id="ARBA00023242"/>
    </source>
</evidence>
<evidence type="ECO:0000313" key="11">
    <source>
        <dbReference type="Proteomes" id="UP001355207"/>
    </source>
</evidence>
<organism evidence="10 11">
    <name type="scientific">Kwoniella dendrophila CBS 6074</name>
    <dbReference type="NCBI Taxonomy" id="1295534"/>
    <lineage>
        <taxon>Eukaryota</taxon>
        <taxon>Fungi</taxon>
        <taxon>Dikarya</taxon>
        <taxon>Basidiomycota</taxon>
        <taxon>Agaricomycotina</taxon>
        <taxon>Tremellomycetes</taxon>
        <taxon>Tremellales</taxon>
        <taxon>Cryptococcaceae</taxon>
        <taxon>Kwoniella</taxon>
    </lineage>
</organism>
<evidence type="ECO:0008006" key="12">
    <source>
        <dbReference type="Google" id="ProtNLM"/>
    </source>
</evidence>
<dbReference type="PROSITE" id="PS50082">
    <property type="entry name" value="WD_REPEATS_2"/>
    <property type="match status" value="1"/>
</dbReference>
<name>A0AAX4JPX4_9TREE</name>
<dbReference type="InterPro" id="IPR036322">
    <property type="entry name" value="WD40_repeat_dom_sf"/>
</dbReference>
<keyword evidence="2 5" id="KW-0853">WD repeat</keyword>
<feature type="domain" description="WDHD1/CFT4 second beta-propeller" evidence="7">
    <location>
        <begin position="401"/>
        <end position="693"/>
    </location>
</feature>
<proteinExistence type="predicted"/>
<dbReference type="PROSITE" id="PS50294">
    <property type="entry name" value="WD_REPEATS_REGION"/>
    <property type="match status" value="1"/>
</dbReference>
<dbReference type="GO" id="GO:0043596">
    <property type="term" value="C:nuclear replication fork"/>
    <property type="evidence" value="ECO:0007669"/>
    <property type="project" value="TreeGrafter"/>
</dbReference>
<feature type="domain" description="WDHD1 first WD40" evidence="9">
    <location>
        <begin position="15"/>
        <end position="302"/>
    </location>
</feature>
<dbReference type="GO" id="GO:0006261">
    <property type="term" value="P:DNA-templated DNA replication"/>
    <property type="evidence" value="ECO:0007669"/>
    <property type="project" value="TreeGrafter"/>
</dbReference>
<dbReference type="SMART" id="SM00320">
    <property type="entry name" value="WD40"/>
    <property type="match status" value="6"/>
</dbReference>
<dbReference type="AlphaFoldDB" id="A0AAX4JPX4"/>
<dbReference type="GO" id="GO:0003682">
    <property type="term" value="F:chromatin binding"/>
    <property type="evidence" value="ECO:0007669"/>
    <property type="project" value="TreeGrafter"/>
</dbReference>
<keyword evidence="3" id="KW-0677">Repeat</keyword>
<dbReference type="Proteomes" id="UP001355207">
    <property type="component" value="Chromosome 2"/>
</dbReference>
<accession>A0AAX4JPX4</accession>
<feature type="compositionally biased region" description="Acidic residues" evidence="6">
    <location>
        <begin position="1030"/>
        <end position="1048"/>
    </location>
</feature>
<keyword evidence="11" id="KW-1185">Reference proteome</keyword>
<dbReference type="InterPro" id="IPR022100">
    <property type="entry name" value="WDHD1/CFT4_beta-prop_2nd"/>
</dbReference>
<dbReference type="EMBL" id="CP144099">
    <property type="protein sequence ID" value="WWC86877.1"/>
    <property type="molecule type" value="Genomic_DNA"/>
</dbReference>
<dbReference type="GeneID" id="91092428"/>
<feature type="region of interest" description="Disordered" evidence="6">
    <location>
        <begin position="792"/>
        <end position="1073"/>
    </location>
</feature>
<dbReference type="Pfam" id="PF20946">
    <property type="entry name" value="Ctf4_C"/>
    <property type="match status" value="1"/>
</dbReference>
<dbReference type="InterPro" id="IPR015943">
    <property type="entry name" value="WD40/YVTN_repeat-like_dom_sf"/>
</dbReference>
<dbReference type="SUPFAM" id="SSF50978">
    <property type="entry name" value="WD40 repeat-like"/>
    <property type="match status" value="1"/>
</dbReference>
<evidence type="ECO:0000259" key="7">
    <source>
        <dbReference type="Pfam" id="PF12341"/>
    </source>
</evidence>
<feature type="compositionally biased region" description="Low complexity" evidence="6">
    <location>
        <begin position="926"/>
        <end position="938"/>
    </location>
</feature>
<dbReference type="InterPro" id="IPR048591">
    <property type="entry name" value="WDHD1/CFT4_hel"/>
</dbReference>
<dbReference type="InterPro" id="IPR001680">
    <property type="entry name" value="WD40_rpt"/>
</dbReference>
<dbReference type="GO" id="GO:0000278">
    <property type="term" value="P:mitotic cell cycle"/>
    <property type="evidence" value="ECO:0007669"/>
    <property type="project" value="TreeGrafter"/>
</dbReference>
<evidence type="ECO:0000259" key="8">
    <source>
        <dbReference type="Pfam" id="PF20946"/>
    </source>
</evidence>
<dbReference type="PANTHER" id="PTHR19932">
    <property type="entry name" value="WD REPEAT AND HMG-BOX DNA BINDING PROTEIN"/>
    <property type="match status" value="1"/>
</dbReference>
<feature type="repeat" description="WD" evidence="5">
    <location>
        <begin position="138"/>
        <end position="170"/>
    </location>
</feature>
<feature type="compositionally biased region" description="Basic residues" evidence="6">
    <location>
        <begin position="797"/>
        <end position="806"/>
    </location>
</feature>
<evidence type="ECO:0000256" key="5">
    <source>
        <dbReference type="PROSITE-ProRule" id="PRU00221"/>
    </source>
</evidence>
<feature type="compositionally biased region" description="Acidic residues" evidence="6">
    <location>
        <begin position="360"/>
        <end position="370"/>
    </location>
</feature>
<dbReference type="GO" id="GO:0006281">
    <property type="term" value="P:DNA repair"/>
    <property type="evidence" value="ECO:0007669"/>
    <property type="project" value="TreeGrafter"/>
</dbReference>
<reference evidence="10 11" key="1">
    <citation type="submission" date="2024-01" db="EMBL/GenBank/DDBJ databases">
        <title>Comparative genomics of Cryptococcus and Kwoniella reveals pathogenesis evolution and contrasting modes of karyotype evolution via chromosome fusion or intercentromeric recombination.</title>
        <authorList>
            <person name="Coelho M.A."/>
            <person name="David-Palma M."/>
            <person name="Shea T."/>
            <person name="Bowers K."/>
            <person name="McGinley-Smith S."/>
            <person name="Mohammad A.W."/>
            <person name="Gnirke A."/>
            <person name="Yurkov A.M."/>
            <person name="Nowrousian M."/>
            <person name="Sun S."/>
            <person name="Cuomo C.A."/>
            <person name="Heitman J."/>
        </authorList>
    </citation>
    <scope>NUCLEOTIDE SEQUENCE [LARGE SCALE GENOMIC DNA]</scope>
    <source>
        <strain evidence="10 11">CBS 6074</strain>
    </source>
</reference>
<evidence type="ECO:0000256" key="3">
    <source>
        <dbReference type="ARBA" id="ARBA00022737"/>
    </source>
</evidence>
<dbReference type="Gene3D" id="2.130.10.10">
    <property type="entry name" value="YVTN repeat-like/Quinoprotein amine dehydrogenase"/>
    <property type="match status" value="2"/>
</dbReference>
<evidence type="ECO:0000313" key="10">
    <source>
        <dbReference type="EMBL" id="WWC86877.1"/>
    </source>
</evidence>